<dbReference type="Pfam" id="PF03938">
    <property type="entry name" value="OmpH"/>
    <property type="match status" value="1"/>
</dbReference>
<gene>
    <name evidence="3" type="ORF">LCGC14_1013290</name>
</gene>
<evidence type="ECO:0008006" key="4">
    <source>
        <dbReference type="Google" id="ProtNLM"/>
    </source>
</evidence>
<dbReference type="InterPro" id="IPR005632">
    <property type="entry name" value="Chaperone_Skp"/>
</dbReference>
<keyword evidence="2" id="KW-0732">Signal</keyword>
<dbReference type="GO" id="GO:0005829">
    <property type="term" value="C:cytosol"/>
    <property type="evidence" value="ECO:0007669"/>
    <property type="project" value="TreeGrafter"/>
</dbReference>
<dbReference type="InterPro" id="IPR024930">
    <property type="entry name" value="Skp_dom_sf"/>
</dbReference>
<organism evidence="3">
    <name type="scientific">marine sediment metagenome</name>
    <dbReference type="NCBI Taxonomy" id="412755"/>
    <lineage>
        <taxon>unclassified sequences</taxon>
        <taxon>metagenomes</taxon>
        <taxon>ecological metagenomes</taxon>
    </lineage>
</organism>
<name>A0A0F9MZM2_9ZZZZ</name>
<dbReference type="GO" id="GO:0051082">
    <property type="term" value="F:unfolded protein binding"/>
    <property type="evidence" value="ECO:0007669"/>
    <property type="project" value="InterPro"/>
</dbReference>
<dbReference type="Gene3D" id="3.30.910.20">
    <property type="entry name" value="Skp domain"/>
    <property type="match status" value="1"/>
</dbReference>
<reference evidence="3" key="1">
    <citation type="journal article" date="2015" name="Nature">
        <title>Complex archaea that bridge the gap between prokaryotes and eukaryotes.</title>
        <authorList>
            <person name="Spang A."/>
            <person name="Saw J.H."/>
            <person name="Jorgensen S.L."/>
            <person name="Zaremba-Niedzwiedzka K."/>
            <person name="Martijn J."/>
            <person name="Lind A.E."/>
            <person name="van Eijk R."/>
            <person name="Schleper C."/>
            <person name="Guy L."/>
            <person name="Ettema T.J."/>
        </authorList>
    </citation>
    <scope>NUCLEOTIDE SEQUENCE</scope>
</reference>
<comment type="caution">
    <text evidence="3">The sequence shown here is derived from an EMBL/GenBank/DDBJ whole genome shotgun (WGS) entry which is preliminary data.</text>
</comment>
<dbReference type="SUPFAM" id="SSF111384">
    <property type="entry name" value="OmpH-like"/>
    <property type="match status" value="1"/>
</dbReference>
<evidence type="ECO:0000256" key="1">
    <source>
        <dbReference type="ARBA" id="ARBA00009091"/>
    </source>
</evidence>
<dbReference type="GO" id="GO:0050821">
    <property type="term" value="P:protein stabilization"/>
    <property type="evidence" value="ECO:0007669"/>
    <property type="project" value="TreeGrafter"/>
</dbReference>
<sequence length="195" mass="22937">MRRKKNKSLILLLICLSFMVGLSVNTARADLVVNIGYVDLERIFQGYEKTKEFEAKLKMENEADQKMLIERRQMIEKEIDKLRGELETQALMLSESAREEKQTEIERRAEELDEFSAYIERRMIDREAKYTDGILRDLGTKVPSIIESIAEKEGYRFVFDRRSLFYVTPEKEFDLTDKVIAQLNEQYKAETESGE</sequence>
<dbReference type="AlphaFoldDB" id="A0A0F9MZM2"/>
<accession>A0A0F9MZM2</accession>
<dbReference type="EMBL" id="LAZR01003996">
    <property type="protein sequence ID" value="KKN12755.1"/>
    <property type="molecule type" value="Genomic_DNA"/>
</dbReference>
<comment type="similarity">
    <text evidence="1">Belongs to the Skp family.</text>
</comment>
<evidence type="ECO:0000313" key="3">
    <source>
        <dbReference type="EMBL" id="KKN12755.1"/>
    </source>
</evidence>
<proteinExistence type="inferred from homology"/>
<dbReference type="PANTHER" id="PTHR35089:SF1">
    <property type="entry name" value="CHAPERONE PROTEIN SKP"/>
    <property type="match status" value="1"/>
</dbReference>
<dbReference type="SMART" id="SM00935">
    <property type="entry name" value="OmpH"/>
    <property type="match status" value="1"/>
</dbReference>
<dbReference type="PANTHER" id="PTHR35089">
    <property type="entry name" value="CHAPERONE PROTEIN SKP"/>
    <property type="match status" value="1"/>
</dbReference>
<evidence type="ECO:0000256" key="2">
    <source>
        <dbReference type="ARBA" id="ARBA00022729"/>
    </source>
</evidence>
<protein>
    <recommendedName>
        <fullName evidence="4">OmpH family outer membrane protein</fullName>
    </recommendedName>
</protein>